<reference evidence="7 8" key="1">
    <citation type="journal article" date="2015" name="Genome Biol. Evol.">
        <title>Comparative Genomics of a Bacterivorous Green Alga Reveals Evolutionary Causalities and Consequences of Phago-Mixotrophic Mode of Nutrition.</title>
        <authorList>
            <person name="Burns J.A."/>
            <person name="Paasch A."/>
            <person name="Narechania A."/>
            <person name="Kim E."/>
        </authorList>
    </citation>
    <scope>NUCLEOTIDE SEQUENCE [LARGE SCALE GENOMIC DNA]</scope>
    <source>
        <strain evidence="7 8">PLY_AMNH</strain>
    </source>
</reference>
<dbReference type="PROSITE" id="PS01360">
    <property type="entry name" value="ZF_MYND_1"/>
    <property type="match status" value="1"/>
</dbReference>
<evidence type="ECO:0000313" key="8">
    <source>
        <dbReference type="Proteomes" id="UP001190700"/>
    </source>
</evidence>
<dbReference type="AlphaFoldDB" id="A0AAE0GDV9"/>
<dbReference type="InterPro" id="IPR002893">
    <property type="entry name" value="Znf_MYND"/>
</dbReference>
<proteinExistence type="predicted"/>
<evidence type="ECO:0000256" key="1">
    <source>
        <dbReference type="ARBA" id="ARBA00022723"/>
    </source>
</evidence>
<evidence type="ECO:0000256" key="3">
    <source>
        <dbReference type="ARBA" id="ARBA00022833"/>
    </source>
</evidence>
<feature type="domain" description="MYND-type" evidence="6">
    <location>
        <begin position="54"/>
        <end position="94"/>
    </location>
</feature>
<evidence type="ECO:0000313" key="7">
    <source>
        <dbReference type="EMBL" id="KAK3276232.1"/>
    </source>
</evidence>
<dbReference type="Gene3D" id="6.10.140.2220">
    <property type="match status" value="1"/>
</dbReference>
<dbReference type="PANTHER" id="PTHR12197">
    <property type="entry name" value="HISTONE-LYSINE N-METHYLTRANSFERASE SMYD"/>
    <property type="match status" value="1"/>
</dbReference>
<dbReference type="PANTHER" id="PTHR12197:SF251">
    <property type="entry name" value="EG:BACR7C10.4 PROTEIN"/>
    <property type="match status" value="1"/>
</dbReference>
<dbReference type="PROSITE" id="PS50280">
    <property type="entry name" value="SET"/>
    <property type="match status" value="1"/>
</dbReference>
<evidence type="ECO:0000259" key="6">
    <source>
        <dbReference type="PROSITE" id="PS50865"/>
    </source>
</evidence>
<dbReference type="EMBL" id="LGRX02006684">
    <property type="protein sequence ID" value="KAK3276232.1"/>
    <property type="molecule type" value="Genomic_DNA"/>
</dbReference>
<dbReference type="InterPro" id="IPR001214">
    <property type="entry name" value="SET_dom"/>
</dbReference>
<keyword evidence="1" id="KW-0479">Metal-binding</keyword>
<keyword evidence="2 4" id="KW-0863">Zinc-finger</keyword>
<dbReference type="Pfam" id="PF01753">
    <property type="entry name" value="zf-MYND"/>
    <property type="match status" value="1"/>
</dbReference>
<organism evidence="7 8">
    <name type="scientific">Cymbomonas tetramitiformis</name>
    <dbReference type="NCBI Taxonomy" id="36881"/>
    <lineage>
        <taxon>Eukaryota</taxon>
        <taxon>Viridiplantae</taxon>
        <taxon>Chlorophyta</taxon>
        <taxon>Pyramimonadophyceae</taxon>
        <taxon>Pyramimonadales</taxon>
        <taxon>Pyramimonadaceae</taxon>
        <taxon>Cymbomonas</taxon>
    </lineage>
</organism>
<dbReference type="SUPFAM" id="SSF82199">
    <property type="entry name" value="SET domain"/>
    <property type="match status" value="1"/>
</dbReference>
<keyword evidence="3" id="KW-0862">Zinc</keyword>
<dbReference type="GO" id="GO:0005634">
    <property type="term" value="C:nucleus"/>
    <property type="evidence" value="ECO:0007669"/>
    <property type="project" value="TreeGrafter"/>
</dbReference>
<sequence>MDALSDWLSAQNLSIAEKDGRGRCLTALKPFRPGQVVLRVSPYVAVLESQATVCDFCSKIQELSLKRCSYCKLARYCSTECQRSAWKGGHAAECGILTALRKQQRVPPPSLQLMLRALLKRARQRSKGEPVEPWDQPELIEGLETHRADLSQERLVQLSQMAALLSSFTPKECFASVEEIVGLLAAMSCNAHTICDPEVRTVGKGIFPVIAMANHSCTPNAVLLFEGTMGVLRCTAEVAPGEELCISYVDLAAPAVVRKRELQAGYYFDCRCPRCEAATAPGGSGEDATLGGFPCSACRDGATVPVEQPATSSMRTCQLCGHQAEYSSQEAAATSAGAMAEEASALRASGDAGEGMRKCQAALGLVERTKCSTAGGAVRMKVNDELMSCCLHAQDWSSARNACRAALPAYLVAYKVHEGPLLGLQYYTLGKIEWYLGNVSAAVGALREACRVLSVTHGEGHRLVCDVRQLLSEAEASLRHDQAAENAESRLDN</sequence>
<dbReference type="PROSITE" id="PS50865">
    <property type="entry name" value="ZF_MYND_2"/>
    <property type="match status" value="1"/>
</dbReference>
<evidence type="ECO:0000259" key="5">
    <source>
        <dbReference type="PROSITE" id="PS50280"/>
    </source>
</evidence>
<dbReference type="SMART" id="SM00317">
    <property type="entry name" value="SET"/>
    <property type="match status" value="1"/>
</dbReference>
<comment type="caution">
    <text evidence="7">The sequence shown here is derived from an EMBL/GenBank/DDBJ whole genome shotgun (WGS) entry which is preliminary data.</text>
</comment>
<dbReference type="Gene3D" id="1.25.40.10">
    <property type="entry name" value="Tetratricopeptide repeat domain"/>
    <property type="match status" value="1"/>
</dbReference>
<dbReference type="InterPro" id="IPR050869">
    <property type="entry name" value="H3K4_H4K5_MeTrfase"/>
</dbReference>
<dbReference type="InterPro" id="IPR046341">
    <property type="entry name" value="SET_dom_sf"/>
</dbReference>
<feature type="domain" description="SET" evidence="5">
    <location>
        <begin position="11"/>
        <end position="249"/>
    </location>
</feature>
<evidence type="ECO:0000256" key="4">
    <source>
        <dbReference type="PROSITE-ProRule" id="PRU00134"/>
    </source>
</evidence>
<dbReference type="Proteomes" id="UP001190700">
    <property type="component" value="Unassembled WGS sequence"/>
</dbReference>
<accession>A0AAE0GDV9</accession>
<protein>
    <submittedName>
        <fullName evidence="7">Uncharacterized protein</fullName>
    </submittedName>
</protein>
<evidence type="ECO:0000256" key="2">
    <source>
        <dbReference type="ARBA" id="ARBA00022771"/>
    </source>
</evidence>
<dbReference type="GO" id="GO:0008270">
    <property type="term" value="F:zinc ion binding"/>
    <property type="evidence" value="ECO:0007669"/>
    <property type="project" value="UniProtKB-KW"/>
</dbReference>
<keyword evidence="8" id="KW-1185">Reference proteome</keyword>
<dbReference type="Gene3D" id="2.170.270.10">
    <property type="entry name" value="SET domain"/>
    <property type="match status" value="1"/>
</dbReference>
<dbReference type="Gene3D" id="1.10.220.160">
    <property type="match status" value="1"/>
</dbReference>
<dbReference type="Pfam" id="PF00856">
    <property type="entry name" value="SET"/>
    <property type="match status" value="1"/>
</dbReference>
<gene>
    <name evidence="7" type="ORF">CYMTET_15681</name>
</gene>
<name>A0AAE0GDV9_9CHLO</name>
<dbReference type="InterPro" id="IPR011990">
    <property type="entry name" value="TPR-like_helical_dom_sf"/>
</dbReference>